<proteinExistence type="predicted"/>
<dbReference type="Proteomes" id="UP001597419">
    <property type="component" value="Unassembled WGS sequence"/>
</dbReference>
<organism evidence="1 2">
    <name type="scientific">Amycolatopsis samaneae</name>
    <dbReference type="NCBI Taxonomy" id="664691"/>
    <lineage>
        <taxon>Bacteria</taxon>
        <taxon>Bacillati</taxon>
        <taxon>Actinomycetota</taxon>
        <taxon>Actinomycetes</taxon>
        <taxon>Pseudonocardiales</taxon>
        <taxon>Pseudonocardiaceae</taxon>
        <taxon>Amycolatopsis</taxon>
    </lineage>
</organism>
<keyword evidence="2" id="KW-1185">Reference proteome</keyword>
<comment type="caution">
    <text evidence="1">The sequence shown here is derived from an EMBL/GenBank/DDBJ whole genome shotgun (WGS) entry which is preliminary data.</text>
</comment>
<evidence type="ECO:0008006" key="3">
    <source>
        <dbReference type="Google" id="ProtNLM"/>
    </source>
</evidence>
<accession>A0ABW5GAG6</accession>
<protein>
    <recommendedName>
        <fullName evidence="3">ESX-1 secretion-associated protein</fullName>
    </recommendedName>
</protein>
<dbReference type="EMBL" id="JBHUKU010000002">
    <property type="protein sequence ID" value="MFD2457359.1"/>
    <property type="molecule type" value="Genomic_DNA"/>
</dbReference>
<dbReference type="RefSeq" id="WP_345388605.1">
    <property type="nucleotide sequence ID" value="NZ_BAABHG010000003.1"/>
</dbReference>
<name>A0ABW5GAG6_9PSEU</name>
<gene>
    <name evidence="1" type="ORF">ACFSYJ_02055</name>
</gene>
<reference evidence="2" key="1">
    <citation type="journal article" date="2019" name="Int. J. Syst. Evol. Microbiol.">
        <title>The Global Catalogue of Microorganisms (GCM) 10K type strain sequencing project: providing services to taxonomists for standard genome sequencing and annotation.</title>
        <authorList>
            <consortium name="The Broad Institute Genomics Platform"/>
            <consortium name="The Broad Institute Genome Sequencing Center for Infectious Disease"/>
            <person name="Wu L."/>
            <person name="Ma J."/>
        </authorList>
    </citation>
    <scope>NUCLEOTIDE SEQUENCE [LARGE SCALE GENOMIC DNA]</scope>
    <source>
        <strain evidence="2">CGMCC 4.7643</strain>
    </source>
</reference>
<sequence length="126" mass="13603">MNFDLADPGPGAGYHVYPETLRAAADGLTDATDLVNSFVESDLVTMRLGEHDLGLPGTATVLMPGLAGAGTVARYNQMLDRIQEISLANTMQLAKLTDALRQAAAHYEQLDREAYERLKKIEGGLK</sequence>
<evidence type="ECO:0000313" key="2">
    <source>
        <dbReference type="Proteomes" id="UP001597419"/>
    </source>
</evidence>
<evidence type="ECO:0000313" key="1">
    <source>
        <dbReference type="EMBL" id="MFD2457359.1"/>
    </source>
</evidence>